<proteinExistence type="predicted"/>
<name>A0AAQ3L527_9BACT</name>
<feature type="domain" description="HTH gntR-type" evidence="4">
    <location>
        <begin position="6"/>
        <end position="74"/>
    </location>
</feature>
<dbReference type="PANTHER" id="PTHR44846">
    <property type="entry name" value="MANNOSYL-D-GLYCERATE TRANSPORT/METABOLISM SYSTEM REPRESSOR MNGR-RELATED"/>
    <property type="match status" value="1"/>
</dbReference>
<gene>
    <name evidence="5" type="ORF">RZN69_13020</name>
</gene>
<dbReference type="AlphaFoldDB" id="A0AAQ3L527"/>
<dbReference type="InterPro" id="IPR036388">
    <property type="entry name" value="WH-like_DNA-bd_sf"/>
</dbReference>
<dbReference type="EMBL" id="CP136920">
    <property type="protein sequence ID" value="WOO39539.1"/>
    <property type="molecule type" value="Genomic_DNA"/>
</dbReference>
<evidence type="ECO:0000313" key="5">
    <source>
        <dbReference type="EMBL" id="WOO39539.1"/>
    </source>
</evidence>
<dbReference type="InterPro" id="IPR050679">
    <property type="entry name" value="Bact_HTH_transcr_reg"/>
</dbReference>
<organism evidence="5 6">
    <name type="scientific">Rubellicoccus peritrichatus</name>
    <dbReference type="NCBI Taxonomy" id="3080537"/>
    <lineage>
        <taxon>Bacteria</taxon>
        <taxon>Pseudomonadati</taxon>
        <taxon>Verrucomicrobiota</taxon>
        <taxon>Opitutia</taxon>
        <taxon>Puniceicoccales</taxon>
        <taxon>Cerasicoccaceae</taxon>
        <taxon>Rubellicoccus</taxon>
    </lineage>
</organism>
<dbReference type="SUPFAM" id="SSF46785">
    <property type="entry name" value="Winged helix' DNA-binding domain"/>
    <property type="match status" value="1"/>
</dbReference>
<dbReference type="InterPro" id="IPR036390">
    <property type="entry name" value="WH_DNA-bd_sf"/>
</dbReference>
<dbReference type="GO" id="GO:0045892">
    <property type="term" value="P:negative regulation of DNA-templated transcription"/>
    <property type="evidence" value="ECO:0007669"/>
    <property type="project" value="TreeGrafter"/>
</dbReference>
<dbReference type="Gene3D" id="1.10.10.10">
    <property type="entry name" value="Winged helix-like DNA-binding domain superfamily/Winged helix DNA-binding domain"/>
    <property type="match status" value="1"/>
</dbReference>
<dbReference type="Proteomes" id="UP001304300">
    <property type="component" value="Chromosome"/>
</dbReference>
<dbReference type="PROSITE" id="PS50949">
    <property type="entry name" value="HTH_GNTR"/>
    <property type="match status" value="1"/>
</dbReference>
<keyword evidence="2" id="KW-0238">DNA-binding</keyword>
<dbReference type="GO" id="GO:0003677">
    <property type="term" value="F:DNA binding"/>
    <property type="evidence" value="ECO:0007669"/>
    <property type="project" value="UniProtKB-KW"/>
</dbReference>
<dbReference type="Pfam" id="PF00392">
    <property type="entry name" value="GntR"/>
    <property type="match status" value="1"/>
</dbReference>
<keyword evidence="1" id="KW-0805">Transcription regulation</keyword>
<evidence type="ECO:0000256" key="3">
    <source>
        <dbReference type="ARBA" id="ARBA00023163"/>
    </source>
</evidence>
<evidence type="ECO:0000256" key="2">
    <source>
        <dbReference type="ARBA" id="ARBA00023125"/>
    </source>
</evidence>
<accession>A0AAQ3L527</accession>
<dbReference type="InterPro" id="IPR000524">
    <property type="entry name" value="Tscrpt_reg_HTH_GntR"/>
</dbReference>
<dbReference type="SUPFAM" id="SSF53822">
    <property type="entry name" value="Periplasmic binding protein-like I"/>
    <property type="match status" value="1"/>
</dbReference>
<dbReference type="PANTHER" id="PTHR44846:SF1">
    <property type="entry name" value="MANNOSYL-D-GLYCERATE TRANSPORT_METABOLISM SYSTEM REPRESSOR MNGR-RELATED"/>
    <property type="match status" value="1"/>
</dbReference>
<keyword evidence="3" id="KW-0804">Transcription</keyword>
<reference evidence="5 6" key="1">
    <citation type="submission" date="2023-10" db="EMBL/GenBank/DDBJ databases">
        <title>Rubellicoccus peritrichatus gen. nov., sp. nov., isolated from an algae of coral reef tank.</title>
        <authorList>
            <person name="Luo J."/>
        </authorList>
    </citation>
    <scope>NUCLEOTIDE SEQUENCE [LARGE SCALE GENOMIC DNA]</scope>
    <source>
        <strain evidence="5 6">CR14</strain>
    </source>
</reference>
<evidence type="ECO:0000313" key="6">
    <source>
        <dbReference type="Proteomes" id="UP001304300"/>
    </source>
</evidence>
<keyword evidence="6" id="KW-1185">Reference proteome</keyword>
<sequence>MTRKGRSRQQQIYDVLKREIQRNTYKPGDYLPTVRELAKRFETSITPVYQAVNSLASEGYLSLTQGSGIMMLGPEEGVGNRRKPMIDFLGTTRHFSQNEPPQISRLTTAAADWLLWGLSHSKEVRVSVTHFPFQDDQDFYEALTDSLHSDSEIITFSDPEKLDAEAMRLLSQIHKAGKRIVYLANMVDVPEFDRVRSDFRNGSYALTWHLLEQGHTCLLRFHTSLDNWYETQKEEGFQAAIKDWNQTHSANVVGLRHLSFDENLGVAGIKEEAWSLNELRSIVEQHPVTALLATSDPSVLYLRHAASALGREDLEITGYDLIWSELAQVSGHSEFIKKHSDAVRYSEPPISVEVNAPLLGSELAKLAIQRAMGTVPSKPQVVLVPQKLHTKPELQKLNRIV</sequence>
<protein>
    <submittedName>
        <fullName evidence="5">GntR family transcriptional regulator</fullName>
    </submittedName>
</protein>
<dbReference type="RefSeq" id="WP_317831468.1">
    <property type="nucleotide sequence ID" value="NZ_CP136920.1"/>
</dbReference>
<dbReference type="SMART" id="SM00345">
    <property type="entry name" value="HTH_GNTR"/>
    <property type="match status" value="1"/>
</dbReference>
<evidence type="ECO:0000259" key="4">
    <source>
        <dbReference type="PROSITE" id="PS50949"/>
    </source>
</evidence>
<dbReference type="InterPro" id="IPR028082">
    <property type="entry name" value="Peripla_BP_I"/>
</dbReference>
<dbReference type="KEGG" id="puo:RZN69_13020"/>
<dbReference type="CDD" id="cd07377">
    <property type="entry name" value="WHTH_GntR"/>
    <property type="match status" value="1"/>
</dbReference>
<evidence type="ECO:0000256" key="1">
    <source>
        <dbReference type="ARBA" id="ARBA00023015"/>
    </source>
</evidence>
<dbReference type="GO" id="GO:0003700">
    <property type="term" value="F:DNA-binding transcription factor activity"/>
    <property type="evidence" value="ECO:0007669"/>
    <property type="project" value="InterPro"/>
</dbReference>
<dbReference type="Gene3D" id="3.40.50.2300">
    <property type="match status" value="1"/>
</dbReference>